<keyword evidence="4" id="KW-1185">Reference proteome</keyword>
<protein>
    <recommendedName>
        <fullName evidence="2">Double jelly roll-like domain-containing protein</fullName>
    </recommendedName>
</protein>
<dbReference type="InterPro" id="IPR049512">
    <property type="entry name" value="DJR-like_dom"/>
</dbReference>
<dbReference type="Pfam" id="PF21738">
    <property type="entry name" value="DJR-like_dom"/>
    <property type="match status" value="1"/>
</dbReference>
<organism evidence="3 4">
    <name type="scientific">Phaedon cochleariae</name>
    <name type="common">Mustard beetle</name>
    <dbReference type="NCBI Taxonomy" id="80249"/>
    <lineage>
        <taxon>Eukaryota</taxon>
        <taxon>Metazoa</taxon>
        <taxon>Ecdysozoa</taxon>
        <taxon>Arthropoda</taxon>
        <taxon>Hexapoda</taxon>
        <taxon>Insecta</taxon>
        <taxon>Pterygota</taxon>
        <taxon>Neoptera</taxon>
        <taxon>Endopterygota</taxon>
        <taxon>Coleoptera</taxon>
        <taxon>Polyphaga</taxon>
        <taxon>Cucujiformia</taxon>
        <taxon>Chrysomeloidea</taxon>
        <taxon>Chrysomelidae</taxon>
        <taxon>Chrysomelinae</taxon>
        <taxon>Chrysomelini</taxon>
        <taxon>Phaedon</taxon>
    </lineage>
</organism>
<proteinExistence type="predicted"/>
<evidence type="ECO:0000313" key="4">
    <source>
        <dbReference type="Proteomes" id="UP001153737"/>
    </source>
</evidence>
<gene>
    <name evidence="3" type="ORF">PHAECO_LOCUS4419</name>
</gene>
<reference evidence="3" key="1">
    <citation type="submission" date="2022-01" db="EMBL/GenBank/DDBJ databases">
        <authorList>
            <person name="King R."/>
        </authorList>
    </citation>
    <scope>NUCLEOTIDE SEQUENCE</scope>
</reference>
<feature type="compositionally biased region" description="Polar residues" evidence="1">
    <location>
        <begin position="259"/>
        <end position="277"/>
    </location>
</feature>
<accession>A0A9N9SGT4</accession>
<evidence type="ECO:0000259" key="2">
    <source>
        <dbReference type="Pfam" id="PF21738"/>
    </source>
</evidence>
<name>A0A9N9SGT4_PHACE</name>
<reference evidence="3" key="2">
    <citation type="submission" date="2022-10" db="EMBL/GenBank/DDBJ databases">
        <authorList>
            <consortium name="ENA_rothamsted_submissions"/>
            <consortium name="culmorum"/>
            <person name="King R."/>
        </authorList>
    </citation>
    <scope>NUCLEOTIDE SEQUENCE</scope>
</reference>
<feature type="domain" description="Double jelly roll-like" evidence="2">
    <location>
        <begin position="49"/>
        <end position="240"/>
    </location>
</feature>
<dbReference type="OrthoDB" id="6757630at2759"/>
<dbReference type="PANTHER" id="PTHR36159">
    <property type="entry name" value="PROTEIN CBG23766"/>
    <property type="match status" value="1"/>
</dbReference>
<dbReference type="AlphaFoldDB" id="A0A9N9SGT4"/>
<dbReference type="EMBL" id="OU896720">
    <property type="protein sequence ID" value="CAG9816530.1"/>
    <property type="molecule type" value="Genomic_DNA"/>
</dbReference>
<feature type="compositionally biased region" description="Basic and acidic residues" evidence="1">
    <location>
        <begin position="289"/>
        <end position="312"/>
    </location>
</feature>
<evidence type="ECO:0000313" key="3">
    <source>
        <dbReference type="EMBL" id="CAG9816530.1"/>
    </source>
</evidence>
<dbReference type="PANTHER" id="PTHR36159:SF1">
    <property type="entry name" value="RETROVIRUS-RELATED POL POLYPROTEIN FROM TRANSPOSON 412-LIKE PROTEIN"/>
    <property type="match status" value="1"/>
</dbReference>
<dbReference type="Proteomes" id="UP001153737">
    <property type="component" value="Chromosome 14"/>
</dbReference>
<feature type="region of interest" description="Disordered" evidence="1">
    <location>
        <begin position="259"/>
        <end position="338"/>
    </location>
</feature>
<evidence type="ECO:0000256" key="1">
    <source>
        <dbReference type="SAM" id="MobiDB-lite"/>
    </source>
</evidence>
<sequence length="338" mass="38963">MTDDHSTIPQTVGDIIIRHPHQGKGIIDLLVEPITGIDRHGVKVVERANTALPGSPQTQSIAKITIESINLKVPHLTPNDDIKLQLLTRIKADEPMMIPFRRWELHELPALTQGSTIEIWSVKTCSALDSPRYVIVFFQTKKADNLHEDVTLFDNANIKSIRLALNSDYYPQERMLLDFSKDQYADAYFNYTEFNKSYHNCQEKRSLVNFAEFKSRPMFVIDCSRRHLGLKSSTVDIKNNIAYTVEQLLEFEEKKILTNVQRPSSEPQTPSKENSIFSDPEKGVLVQEEESKVEQRKKTVERKKTKEEELINKSKNTNKTLDQITRERKPSLRSQNNK</sequence>
<feature type="compositionally biased region" description="Polar residues" evidence="1">
    <location>
        <begin position="313"/>
        <end position="323"/>
    </location>
</feature>